<evidence type="ECO:0000256" key="2">
    <source>
        <dbReference type="ARBA" id="ARBA00023274"/>
    </source>
</evidence>
<dbReference type="PANTHER" id="PTHR10496">
    <property type="entry name" value="40S RIBOSOMAL PROTEIN S24"/>
    <property type="match status" value="1"/>
</dbReference>
<dbReference type="InterPro" id="IPR053709">
    <property type="entry name" value="eRP_eS24_sf"/>
</dbReference>
<evidence type="ECO:0000313" key="6">
    <source>
        <dbReference type="Proteomes" id="UP000664940"/>
    </source>
</evidence>
<sequence length="148" mass="16428">MKRSLLPQVTEFHPTLSLEVSSAPSFSFGGTGTNLTSIKVYGCNWNILTLCLRYFPSFRSATIRNNTVTVWIQKFMTSTLLQWKQMAIDVLHSGKATVPKTEIRGKPAKMCKTTSGVIFVFAFRTHFGGGKTTGFGMIPGITQREMNP</sequence>
<organism evidence="5 6">
    <name type="scientific">Phyllostomus discolor</name>
    <name type="common">pale spear-nosed bat</name>
    <dbReference type="NCBI Taxonomy" id="89673"/>
    <lineage>
        <taxon>Eukaryota</taxon>
        <taxon>Metazoa</taxon>
        <taxon>Chordata</taxon>
        <taxon>Craniata</taxon>
        <taxon>Vertebrata</taxon>
        <taxon>Euteleostomi</taxon>
        <taxon>Mammalia</taxon>
        <taxon>Eutheria</taxon>
        <taxon>Laurasiatheria</taxon>
        <taxon>Chiroptera</taxon>
        <taxon>Yangochiroptera</taxon>
        <taxon>Phyllostomidae</taxon>
        <taxon>Phyllostominae</taxon>
        <taxon>Phyllostomus</taxon>
    </lineage>
</organism>
<dbReference type="AlphaFoldDB" id="A0A834ALL3"/>
<keyword evidence="1" id="KW-0689">Ribosomal protein</keyword>
<evidence type="ECO:0000256" key="4">
    <source>
        <dbReference type="ARBA" id="ARBA00035458"/>
    </source>
</evidence>
<dbReference type="InterPro" id="IPR012678">
    <property type="entry name" value="Ribosomal_uL23/eL15/eS24_sf"/>
</dbReference>
<evidence type="ECO:0000256" key="3">
    <source>
        <dbReference type="ARBA" id="ARBA00035149"/>
    </source>
</evidence>
<keyword evidence="2" id="KW-0687">Ribonucleoprotein</keyword>
<dbReference type="Pfam" id="PF01282">
    <property type="entry name" value="Ribosomal_S24e"/>
    <property type="match status" value="1"/>
</dbReference>
<evidence type="ECO:0000256" key="1">
    <source>
        <dbReference type="ARBA" id="ARBA00022980"/>
    </source>
</evidence>
<name>A0A834ALL3_9CHIR</name>
<dbReference type="GO" id="GO:0006412">
    <property type="term" value="P:translation"/>
    <property type="evidence" value="ECO:0007669"/>
    <property type="project" value="InterPro"/>
</dbReference>
<dbReference type="Gene3D" id="3.30.70.3370">
    <property type="match status" value="1"/>
</dbReference>
<dbReference type="EMBL" id="JABVXQ010000004">
    <property type="protein sequence ID" value="KAF6114624.1"/>
    <property type="molecule type" value="Genomic_DNA"/>
</dbReference>
<protein>
    <recommendedName>
        <fullName evidence="3">Small ribosomal subunit protein eS24</fullName>
    </recommendedName>
    <alternativeName>
        <fullName evidence="4">40S ribosomal protein S24</fullName>
    </alternativeName>
</protein>
<gene>
    <name evidence="5" type="ORF">HJG60_010588</name>
</gene>
<accession>A0A834ALL3</accession>
<reference evidence="5 6" key="1">
    <citation type="journal article" date="2020" name="Nature">
        <title>Six reference-quality genomes reveal evolution of bat adaptations.</title>
        <authorList>
            <person name="Jebb D."/>
            <person name="Huang Z."/>
            <person name="Pippel M."/>
            <person name="Hughes G.M."/>
            <person name="Lavrichenko K."/>
            <person name="Devanna P."/>
            <person name="Winkler S."/>
            <person name="Jermiin L.S."/>
            <person name="Skirmuntt E.C."/>
            <person name="Katzourakis A."/>
            <person name="Burkitt-Gray L."/>
            <person name="Ray D.A."/>
            <person name="Sullivan K.A.M."/>
            <person name="Roscito J.G."/>
            <person name="Kirilenko B.M."/>
            <person name="Davalos L.M."/>
            <person name="Corthals A.P."/>
            <person name="Power M.L."/>
            <person name="Jones G."/>
            <person name="Ransome R.D."/>
            <person name="Dechmann D.K.N."/>
            <person name="Locatelli A.G."/>
            <person name="Puechmaille S.J."/>
            <person name="Fedrigo O."/>
            <person name="Jarvis E.D."/>
            <person name="Hiller M."/>
            <person name="Vernes S.C."/>
            <person name="Myers E.W."/>
            <person name="Teeling E.C."/>
        </authorList>
    </citation>
    <scope>NUCLEOTIDE SEQUENCE [LARGE SCALE GENOMIC DNA]</scope>
    <source>
        <strain evidence="5">Bat1K_MPI-CBG_1</strain>
    </source>
</reference>
<dbReference type="GO" id="GO:0003735">
    <property type="term" value="F:structural constituent of ribosome"/>
    <property type="evidence" value="ECO:0007669"/>
    <property type="project" value="InterPro"/>
</dbReference>
<dbReference type="SUPFAM" id="SSF54189">
    <property type="entry name" value="Ribosomal proteins S24e, L23 and L15e"/>
    <property type="match status" value="1"/>
</dbReference>
<dbReference type="InterPro" id="IPR001976">
    <property type="entry name" value="Ribosomal_eS24"/>
</dbReference>
<dbReference type="GO" id="GO:0044391">
    <property type="term" value="C:ribosomal subunit"/>
    <property type="evidence" value="ECO:0007669"/>
    <property type="project" value="UniProtKB-ARBA"/>
</dbReference>
<comment type="caution">
    <text evidence="5">The sequence shown here is derived from an EMBL/GenBank/DDBJ whole genome shotgun (WGS) entry which is preliminary data.</text>
</comment>
<proteinExistence type="predicted"/>
<evidence type="ECO:0000313" key="5">
    <source>
        <dbReference type="EMBL" id="KAF6114624.1"/>
    </source>
</evidence>
<dbReference type="Proteomes" id="UP000664940">
    <property type="component" value="Unassembled WGS sequence"/>
</dbReference>